<evidence type="ECO:0000256" key="2">
    <source>
        <dbReference type="ARBA" id="ARBA00007783"/>
    </source>
</evidence>
<keyword evidence="7 9" id="KW-1133">Transmembrane helix</keyword>
<evidence type="ECO:0000256" key="7">
    <source>
        <dbReference type="ARBA" id="ARBA00022989"/>
    </source>
</evidence>
<dbReference type="PANTHER" id="PTHR30413:SF8">
    <property type="entry name" value="TRANSPORT PERMEASE PROTEIN"/>
    <property type="match status" value="1"/>
</dbReference>
<name>A0A846MST6_9BACT</name>
<sequence>MEKHTAKNLASREQEWTEVIEAHKPWWKLNIAELWRYRDLVILLVRRDFVAYYKQTILGPLWHLITPLLSTLIYTVIFGNIAKLPTDGIPPFLFYLCGITFWGYFAKCLASTADTFVGNRHIFSKVYFPRLVMPLSQVISAGIGFLIQLGLFLIFAAYAFWQGAPIHFSWAIYLFPLLVLLMVILGLGMGIIISAMTTKYHDLRHAVSFGVQLLMYATPVIYPLSMVPPQWQKYLLLNPLTSLMELFRLSLLGEGFFELAWFAYSMLMCVLILLVGVFSFNRVERVFIDTV</sequence>
<evidence type="ECO:0000313" key="11">
    <source>
        <dbReference type="EMBL" id="NIK74694.1"/>
    </source>
</evidence>
<keyword evidence="12" id="KW-1185">Reference proteome</keyword>
<dbReference type="GO" id="GO:0043190">
    <property type="term" value="C:ATP-binding cassette (ABC) transporter complex"/>
    <property type="evidence" value="ECO:0007669"/>
    <property type="project" value="InterPro"/>
</dbReference>
<accession>A0A846MST6</accession>
<dbReference type="GO" id="GO:0140359">
    <property type="term" value="F:ABC-type transporter activity"/>
    <property type="evidence" value="ECO:0007669"/>
    <property type="project" value="InterPro"/>
</dbReference>
<evidence type="ECO:0000256" key="5">
    <source>
        <dbReference type="ARBA" id="ARBA00022519"/>
    </source>
</evidence>
<dbReference type="PROSITE" id="PS51012">
    <property type="entry name" value="ABC_TM2"/>
    <property type="match status" value="1"/>
</dbReference>
<dbReference type="InterPro" id="IPR047817">
    <property type="entry name" value="ABC2_TM_bact-type"/>
</dbReference>
<feature type="transmembrane region" description="Helical" evidence="9">
    <location>
        <begin position="206"/>
        <end position="225"/>
    </location>
</feature>
<keyword evidence="5" id="KW-0997">Cell inner membrane</keyword>
<dbReference type="PANTHER" id="PTHR30413">
    <property type="entry name" value="INNER MEMBRANE TRANSPORT PERMEASE"/>
    <property type="match status" value="1"/>
</dbReference>
<evidence type="ECO:0000256" key="1">
    <source>
        <dbReference type="ARBA" id="ARBA00004429"/>
    </source>
</evidence>
<organism evidence="11 12">
    <name type="scientific">Thermonema lapsum</name>
    <dbReference type="NCBI Taxonomy" id="28195"/>
    <lineage>
        <taxon>Bacteria</taxon>
        <taxon>Pseudomonadati</taxon>
        <taxon>Bacteroidota</taxon>
        <taxon>Cytophagia</taxon>
        <taxon>Cytophagales</taxon>
        <taxon>Thermonemataceae</taxon>
        <taxon>Thermonema</taxon>
    </lineage>
</organism>
<evidence type="ECO:0000256" key="6">
    <source>
        <dbReference type="ARBA" id="ARBA00022692"/>
    </source>
</evidence>
<feature type="transmembrane region" description="Helical" evidence="9">
    <location>
        <begin position="259"/>
        <end position="280"/>
    </location>
</feature>
<evidence type="ECO:0000256" key="8">
    <source>
        <dbReference type="ARBA" id="ARBA00023136"/>
    </source>
</evidence>
<dbReference type="RefSeq" id="WP_166920714.1">
    <property type="nucleotide sequence ID" value="NZ_JAASRN010000005.1"/>
</dbReference>
<dbReference type="AlphaFoldDB" id="A0A846MST6"/>
<keyword evidence="6 9" id="KW-0812">Transmembrane</keyword>
<proteinExistence type="inferred from homology"/>
<protein>
    <recommendedName>
        <fullName evidence="9">Transport permease protein</fullName>
    </recommendedName>
</protein>
<evidence type="ECO:0000313" key="12">
    <source>
        <dbReference type="Proteomes" id="UP000537126"/>
    </source>
</evidence>
<dbReference type="InterPro" id="IPR000412">
    <property type="entry name" value="ABC_2_transport"/>
</dbReference>
<dbReference type="Proteomes" id="UP000537126">
    <property type="component" value="Unassembled WGS sequence"/>
</dbReference>
<comment type="caution">
    <text evidence="11">The sequence shown here is derived from an EMBL/GenBank/DDBJ whole genome shotgun (WGS) entry which is preliminary data.</text>
</comment>
<feature type="transmembrane region" description="Helical" evidence="9">
    <location>
        <begin position="61"/>
        <end position="81"/>
    </location>
</feature>
<feature type="transmembrane region" description="Helical" evidence="9">
    <location>
        <begin position="173"/>
        <end position="194"/>
    </location>
</feature>
<evidence type="ECO:0000256" key="3">
    <source>
        <dbReference type="ARBA" id="ARBA00022448"/>
    </source>
</evidence>
<keyword evidence="4 9" id="KW-1003">Cell membrane</keyword>
<feature type="domain" description="ABC transmembrane type-2" evidence="10">
    <location>
        <begin position="58"/>
        <end position="283"/>
    </location>
</feature>
<comment type="subcellular location">
    <subcellularLocation>
        <location evidence="1">Cell inner membrane</location>
        <topology evidence="1">Multi-pass membrane protein</topology>
    </subcellularLocation>
    <subcellularLocation>
        <location evidence="9">Cell membrane</location>
        <topology evidence="9">Multi-pass membrane protein</topology>
    </subcellularLocation>
</comment>
<gene>
    <name evidence="11" type="ORF">FHS56_002226</name>
</gene>
<keyword evidence="8 9" id="KW-0472">Membrane</keyword>
<evidence type="ECO:0000256" key="9">
    <source>
        <dbReference type="RuleBase" id="RU361157"/>
    </source>
</evidence>
<feature type="transmembrane region" description="Helical" evidence="9">
    <location>
        <begin position="138"/>
        <end position="161"/>
    </location>
</feature>
<dbReference type="InterPro" id="IPR013525">
    <property type="entry name" value="ABC2_TM"/>
</dbReference>
<feature type="transmembrane region" description="Helical" evidence="9">
    <location>
        <begin position="93"/>
        <end position="117"/>
    </location>
</feature>
<dbReference type="EMBL" id="JAASRN010000005">
    <property type="protein sequence ID" value="NIK74694.1"/>
    <property type="molecule type" value="Genomic_DNA"/>
</dbReference>
<reference evidence="11 12" key="1">
    <citation type="submission" date="2020-03" db="EMBL/GenBank/DDBJ databases">
        <title>Genomic Encyclopedia of Type Strains, Phase IV (KMG-IV): sequencing the most valuable type-strain genomes for metagenomic binning, comparative biology and taxonomic classification.</title>
        <authorList>
            <person name="Goeker M."/>
        </authorList>
    </citation>
    <scope>NUCLEOTIDE SEQUENCE [LARGE SCALE GENOMIC DNA]</scope>
    <source>
        <strain evidence="11 12">DSM 5718</strain>
    </source>
</reference>
<keyword evidence="3 9" id="KW-0813">Transport</keyword>
<evidence type="ECO:0000256" key="4">
    <source>
        <dbReference type="ARBA" id="ARBA00022475"/>
    </source>
</evidence>
<evidence type="ECO:0000259" key="10">
    <source>
        <dbReference type="PROSITE" id="PS51012"/>
    </source>
</evidence>
<dbReference type="GO" id="GO:0015920">
    <property type="term" value="P:lipopolysaccharide transport"/>
    <property type="evidence" value="ECO:0007669"/>
    <property type="project" value="TreeGrafter"/>
</dbReference>
<dbReference type="PRINTS" id="PR00164">
    <property type="entry name" value="ABC2TRNSPORT"/>
</dbReference>
<comment type="similarity">
    <text evidence="2 9">Belongs to the ABC-2 integral membrane protein family.</text>
</comment>
<dbReference type="Pfam" id="PF01061">
    <property type="entry name" value="ABC2_membrane"/>
    <property type="match status" value="1"/>
</dbReference>